<reference evidence="13 14" key="1">
    <citation type="journal article" date="2021" name="Arch. Microbiol.">
        <title>Myceligenerans indicum sp. nov., an actinobacterium isolated from mangrove sediment of Sundarbans, India.</title>
        <authorList>
            <person name="Asha K."/>
            <person name="Bhadury P."/>
        </authorList>
    </citation>
    <scope>NUCLEOTIDE SEQUENCE [LARGE SCALE GENOMIC DNA]</scope>
    <source>
        <strain evidence="13 14">I2</strain>
    </source>
</reference>
<feature type="compositionally biased region" description="Low complexity" evidence="12">
    <location>
        <begin position="7"/>
        <end position="29"/>
    </location>
</feature>
<comment type="caution">
    <text evidence="13">The sequence shown here is derived from an EMBL/GenBank/DDBJ whole genome shotgun (WGS) entry which is preliminary data.</text>
</comment>
<comment type="function">
    <text evidence="10">Required for the formation of a threonylcarbamoyl group on adenosine at position 37 (t(6)A37) in tRNAs that read codons beginning with adenine. Is involved in the transfer of the threonylcarbamoyl moiety of threonylcarbamoyl-AMP (TC-AMP) to the N6 group of A37, together with TsaD and TsaB. TsaE seems to play an indirect role in the t(6)A biosynthesis pathway, possibly in regulating the core enzymatic function of TsaD.</text>
</comment>
<proteinExistence type="inferred from homology"/>
<evidence type="ECO:0000256" key="8">
    <source>
        <dbReference type="ARBA" id="ARBA00022840"/>
    </source>
</evidence>
<evidence type="ECO:0000313" key="14">
    <source>
        <dbReference type="Proteomes" id="UP000675409"/>
    </source>
</evidence>
<evidence type="ECO:0000256" key="7">
    <source>
        <dbReference type="ARBA" id="ARBA00022741"/>
    </source>
</evidence>
<dbReference type="PANTHER" id="PTHR33540">
    <property type="entry name" value="TRNA THREONYLCARBAMOYLADENOSINE BIOSYNTHESIS PROTEIN TSAE"/>
    <property type="match status" value="1"/>
</dbReference>
<dbReference type="InterPro" id="IPR027417">
    <property type="entry name" value="P-loop_NTPase"/>
</dbReference>
<feature type="region of interest" description="Disordered" evidence="12">
    <location>
        <begin position="1"/>
        <end position="37"/>
    </location>
</feature>
<evidence type="ECO:0000256" key="3">
    <source>
        <dbReference type="ARBA" id="ARBA00019010"/>
    </source>
</evidence>
<dbReference type="PANTHER" id="PTHR33540:SF2">
    <property type="entry name" value="TRNA THREONYLCARBAMOYLADENOSINE BIOSYNTHESIS PROTEIN TSAE"/>
    <property type="match status" value="1"/>
</dbReference>
<evidence type="ECO:0000256" key="2">
    <source>
        <dbReference type="ARBA" id="ARBA00007599"/>
    </source>
</evidence>
<keyword evidence="9" id="KW-0460">Magnesium</keyword>
<sequence>MSGRTVTPGNGATAGAGSTSQTGTTPQDGAPAKGSDADAVAASTVRAAVRALGAGAGSVTLELPDADATRALGATLAELLRAGDLVILTGDLGAGKTTLTQGLGRALGVRGQVASPTFIIAREHPPLPRQDGTRGPALVHVDAYRLGGLGELDALDLDSSLDESVTVVEWGRGLAEALTEDRLEIDLARPRGGEPDPDDPESGVRRATIRGVGERWTGPRA</sequence>
<dbReference type="Proteomes" id="UP000675409">
    <property type="component" value="Unassembled WGS sequence"/>
</dbReference>
<dbReference type="NCBIfam" id="TIGR00150">
    <property type="entry name" value="T6A_YjeE"/>
    <property type="match status" value="1"/>
</dbReference>
<feature type="region of interest" description="Disordered" evidence="12">
    <location>
        <begin position="185"/>
        <end position="221"/>
    </location>
</feature>
<evidence type="ECO:0000256" key="4">
    <source>
        <dbReference type="ARBA" id="ARBA00022490"/>
    </source>
</evidence>
<protein>
    <recommendedName>
        <fullName evidence="3">tRNA threonylcarbamoyladenosine biosynthesis protein TsaE</fullName>
    </recommendedName>
    <alternativeName>
        <fullName evidence="11">t(6)A37 threonylcarbamoyladenosine biosynthesis protein TsaE</fullName>
    </alternativeName>
</protein>
<keyword evidence="6" id="KW-0479">Metal-binding</keyword>
<accession>A0ABS1LGQ5</accession>
<keyword evidence="14" id="KW-1185">Reference proteome</keyword>
<keyword evidence="5" id="KW-0819">tRNA processing</keyword>
<dbReference type="SUPFAM" id="SSF52540">
    <property type="entry name" value="P-loop containing nucleoside triphosphate hydrolases"/>
    <property type="match status" value="1"/>
</dbReference>
<evidence type="ECO:0000256" key="5">
    <source>
        <dbReference type="ARBA" id="ARBA00022694"/>
    </source>
</evidence>
<evidence type="ECO:0000256" key="11">
    <source>
        <dbReference type="ARBA" id="ARBA00032441"/>
    </source>
</evidence>
<keyword evidence="7" id="KW-0547">Nucleotide-binding</keyword>
<evidence type="ECO:0000256" key="6">
    <source>
        <dbReference type="ARBA" id="ARBA00022723"/>
    </source>
</evidence>
<dbReference type="EMBL" id="JABBYC010000003">
    <property type="protein sequence ID" value="MBL0885328.1"/>
    <property type="molecule type" value="Genomic_DNA"/>
</dbReference>
<keyword evidence="4" id="KW-0963">Cytoplasm</keyword>
<dbReference type="InterPro" id="IPR003442">
    <property type="entry name" value="T6A_TsaE"/>
</dbReference>
<evidence type="ECO:0000256" key="1">
    <source>
        <dbReference type="ARBA" id="ARBA00004496"/>
    </source>
</evidence>
<keyword evidence="8" id="KW-0067">ATP-binding</keyword>
<organism evidence="13 14">
    <name type="scientific">Myceligenerans indicum</name>
    <dbReference type="NCBI Taxonomy" id="2593663"/>
    <lineage>
        <taxon>Bacteria</taxon>
        <taxon>Bacillati</taxon>
        <taxon>Actinomycetota</taxon>
        <taxon>Actinomycetes</taxon>
        <taxon>Micrococcales</taxon>
        <taxon>Promicromonosporaceae</taxon>
        <taxon>Myceligenerans</taxon>
    </lineage>
</organism>
<evidence type="ECO:0000256" key="9">
    <source>
        <dbReference type="ARBA" id="ARBA00022842"/>
    </source>
</evidence>
<comment type="subcellular location">
    <subcellularLocation>
        <location evidence="1">Cytoplasm</location>
    </subcellularLocation>
</comment>
<feature type="compositionally biased region" description="Basic and acidic residues" evidence="12">
    <location>
        <begin position="185"/>
        <end position="194"/>
    </location>
</feature>
<name>A0ABS1LGQ5_9MICO</name>
<dbReference type="Pfam" id="PF02367">
    <property type="entry name" value="TsaE"/>
    <property type="match status" value="1"/>
</dbReference>
<evidence type="ECO:0000256" key="10">
    <source>
        <dbReference type="ARBA" id="ARBA00024908"/>
    </source>
</evidence>
<dbReference type="Gene3D" id="3.40.50.300">
    <property type="entry name" value="P-loop containing nucleotide triphosphate hydrolases"/>
    <property type="match status" value="1"/>
</dbReference>
<gene>
    <name evidence="13" type="primary">tsaE</name>
    <name evidence="13" type="ORF">HGK34_03355</name>
</gene>
<evidence type="ECO:0000256" key="12">
    <source>
        <dbReference type="SAM" id="MobiDB-lite"/>
    </source>
</evidence>
<evidence type="ECO:0000313" key="13">
    <source>
        <dbReference type="EMBL" id="MBL0885328.1"/>
    </source>
</evidence>
<comment type="similarity">
    <text evidence="2">Belongs to the TsaE family.</text>
</comment>